<sequence length="107" mass="11967">MKWKTFLLGAGVGVAAALLVHQATKDQPIRPEKALKIAKDAFKQKGPVDGSWIHMVPEKYFRNEVPHDVFRGGISRRVNGELEQYEFIVDKLNGTILDVQKLDPVGV</sequence>
<keyword evidence="3" id="KW-1185">Reference proteome</keyword>
<evidence type="ECO:0000259" key="1">
    <source>
        <dbReference type="Pfam" id="PF03413"/>
    </source>
</evidence>
<dbReference type="STRING" id="1314751.GCA_001591425_01123"/>
<reference evidence="2" key="1">
    <citation type="submission" date="2016-12" db="EMBL/GenBank/DDBJ databases">
        <title>The whole genome sequencing and assembly of Bacillus cohnii DSM 6307T strain.</title>
        <authorList>
            <person name="Lee Y.-J."/>
            <person name="Yi H."/>
            <person name="Bahn Y.-S."/>
            <person name="Kim J.F."/>
            <person name="Lee D.-W."/>
        </authorList>
    </citation>
    <scope>NUCLEOTIDE SEQUENCE [LARGE SCALE GENOMIC DNA]</scope>
    <source>
        <strain evidence="2">DSM 6307</strain>
    </source>
</reference>
<name>A0A223KU79_9BACI</name>
<dbReference type="KEGG" id="bcoh:BC6307_17195"/>
<dbReference type="InterPro" id="IPR025711">
    <property type="entry name" value="PepSY"/>
</dbReference>
<feature type="domain" description="PepSY" evidence="1">
    <location>
        <begin position="29"/>
        <end position="99"/>
    </location>
</feature>
<proteinExistence type="predicted"/>
<accession>A0A223KU79</accession>
<gene>
    <name evidence="2" type="ORF">BC6307_17195</name>
</gene>
<evidence type="ECO:0000313" key="3">
    <source>
        <dbReference type="Proteomes" id="UP000215224"/>
    </source>
</evidence>
<dbReference type="Proteomes" id="UP000215224">
    <property type="component" value="Chromosome"/>
</dbReference>
<dbReference type="RefSeq" id="WP_066413223.1">
    <property type="nucleotide sequence ID" value="NZ_CP018866.1"/>
</dbReference>
<protein>
    <submittedName>
        <fullName evidence="2">Peptidase M4</fullName>
    </submittedName>
</protein>
<organism evidence="2 3">
    <name type="scientific">Sutcliffiella cohnii</name>
    <dbReference type="NCBI Taxonomy" id="33932"/>
    <lineage>
        <taxon>Bacteria</taxon>
        <taxon>Bacillati</taxon>
        <taxon>Bacillota</taxon>
        <taxon>Bacilli</taxon>
        <taxon>Bacillales</taxon>
        <taxon>Bacillaceae</taxon>
        <taxon>Sutcliffiella</taxon>
    </lineage>
</organism>
<dbReference type="AlphaFoldDB" id="A0A223KU79"/>
<evidence type="ECO:0000313" key="2">
    <source>
        <dbReference type="EMBL" id="AST92898.1"/>
    </source>
</evidence>
<dbReference type="Pfam" id="PF03413">
    <property type="entry name" value="PepSY"/>
    <property type="match status" value="1"/>
</dbReference>
<dbReference type="EMBL" id="CP018866">
    <property type="protein sequence ID" value="AST92898.1"/>
    <property type="molecule type" value="Genomic_DNA"/>
</dbReference>